<dbReference type="AlphaFoldDB" id="A0A2A2EDU4"/>
<dbReference type="Proteomes" id="UP000217986">
    <property type="component" value="Unassembled WGS sequence"/>
</dbReference>
<feature type="binding site" evidence="3">
    <location>
        <position position="235"/>
    </location>
    <ligand>
        <name>Mg(2+)</name>
        <dbReference type="ChEBI" id="CHEBI:18420"/>
        <label>1</label>
    </ligand>
</feature>
<evidence type="ECO:0000256" key="4">
    <source>
        <dbReference type="SAM" id="MobiDB-lite"/>
    </source>
</evidence>
<keyword evidence="2 5" id="KW-0378">Hydrolase</keyword>
<dbReference type="EMBL" id="MVOG01000044">
    <property type="protein sequence ID" value="PAU67181.1"/>
    <property type="molecule type" value="Genomic_DNA"/>
</dbReference>
<gene>
    <name evidence="5" type="ORF">B1400_1699</name>
</gene>
<evidence type="ECO:0000256" key="3">
    <source>
        <dbReference type="PIRSR" id="PIRSR605502-1"/>
    </source>
</evidence>
<dbReference type="InterPro" id="IPR036705">
    <property type="entry name" value="Ribosyl_crysJ1_sf"/>
</dbReference>
<feature type="binding site" evidence="3">
    <location>
        <position position="236"/>
    </location>
    <ligand>
        <name>Mg(2+)</name>
        <dbReference type="ChEBI" id="CHEBI:18420"/>
        <label>1</label>
    </ligand>
</feature>
<comment type="similarity">
    <text evidence="1">Belongs to the ADP-ribosylglycohydrolase family.</text>
</comment>
<dbReference type="InterPro" id="IPR006597">
    <property type="entry name" value="Sel1-like"/>
</dbReference>
<dbReference type="SUPFAM" id="SSF81901">
    <property type="entry name" value="HCP-like"/>
    <property type="match status" value="1"/>
</dbReference>
<protein>
    <submittedName>
        <fullName evidence="5">ADP-ribosylglycohydrolase</fullName>
    </submittedName>
</protein>
<feature type="binding site" evidence="3">
    <location>
        <position position="57"/>
    </location>
    <ligand>
        <name>Mg(2+)</name>
        <dbReference type="ChEBI" id="CHEBI:18420"/>
        <label>1</label>
    </ligand>
</feature>
<dbReference type="SUPFAM" id="SSF101478">
    <property type="entry name" value="ADP-ribosylglycohydrolase"/>
    <property type="match status" value="1"/>
</dbReference>
<dbReference type="GO" id="GO:0046872">
    <property type="term" value="F:metal ion binding"/>
    <property type="evidence" value="ECO:0007669"/>
    <property type="project" value="UniProtKB-KW"/>
</dbReference>
<sequence>MTMNDERKLRLLQGAIYGEAIGDALGTPYKGALRDTFRCRGFAGVPDAGMASCGFGDDTSMTLAALDSLLHRAGRVDPDDMRMRLRSWLFDGKYTPDGRAVGVDPTTYRALSGTAGSDAVLDNGSGSLLRCAALAFFDADDDEVAAASAITHSHPTAIGACVRLVRALRALVDGRAAREAAVVAGLLDIWERPRDGIHADAYVLDTLVAAFWCLTTTDSYGDCVRAAVDLGADCDTTAALAGMLAGVVYGFEDERDGDGRGIPGSWDDALHGWHVIAEVLCGGPLDLPDRRRTDEAPVVGRVGVHAAGLPETTEALADAVRAAHLRGDEFSRRALLAGDADERERLFAEAARWFASAARLGDAHSATDLGTLYLYRHVHASDADGAAYGCFAHAASLGDAEGACYLGDLHRDGRGCTQDLDEAFSCYERASQLAARTLDADDPHEGATVGLIELRMANAYEWRLADGGPHTPDVHARIAAQALAHYRRAHAAAMTAIDGGLRMYLKEAMLAQAGIERMEAQPVATRADDAEELRETGGETHGTHV</sequence>
<dbReference type="GO" id="GO:0016787">
    <property type="term" value="F:hydrolase activity"/>
    <property type="evidence" value="ECO:0007669"/>
    <property type="project" value="UniProtKB-KW"/>
</dbReference>
<evidence type="ECO:0000313" key="5">
    <source>
        <dbReference type="EMBL" id="PAU67181.1"/>
    </source>
</evidence>
<evidence type="ECO:0000313" key="6">
    <source>
        <dbReference type="Proteomes" id="UP000217986"/>
    </source>
</evidence>
<evidence type="ECO:0000256" key="1">
    <source>
        <dbReference type="ARBA" id="ARBA00010702"/>
    </source>
</evidence>
<reference evidence="5 6" key="1">
    <citation type="journal article" date="2017" name="ISME J.">
        <title>Unveiling bifidobacterial biogeography across the mammalian branch of the tree of life.</title>
        <authorList>
            <person name="Milani C."/>
            <person name="Mangifesta M."/>
            <person name="Mancabelli L."/>
            <person name="Lugli G.A."/>
            <person name="James K."/>
            <person name="Duranti S."/>
            <person name="Turroni F."/>
            <person name="Ferrario C."/>
            <person name="Ossiprandi M.C."/>
            <person name="van Sinderen D."/>
            <person name="Ventura M."/>
        </authorList>
    </citation>
    <scope>NUCLEOTIDE SEQUENCE [LARGE SCALE GENOMIC DNA]</scope>
    <source>
        <strain evidence="5 6">70</strain>
    </source>
</reference>
<comment type="caution">
    <text evidence="5">The sequence shown here is derived from an EMBL/GenBank/DDBJ whole genome shotgun (WGS) entry which is preliminary data.</text>
</comment>
<comment type="cofactor">
    <cofactor evidence="3">
        <name>Mg(2+)</name>
        <dbReference type="ChEBI" id="CHEBI:18420"/>
    </cofactor>
    <text evidence="3">Binds 2 magnesium ions per subunit.</text>
</comment>
<dbReference type="Gene3D" id="1.10.4080.10">
    <property type="entry name" value="ADP-ribosylation/Crystallin J1"/>
    <property type="match status" value="1"/>
</dbReference>
<dbReference type="PANTHER" id="PTHR16222:SF24">
    <property type="entry name" value="ADP-RIBOSYLHYDROLASE ARH3"/>
    <property type="match status" value="1"/>
</dbReference>
<feature type="compositionally biased region" description="Basic and acidic residues" evidence="4">
    <location>
        <begin position="533"/>
        <end position="545"/>
    </location>
</feature>
<dbReference type="PANTHER" id="PTHR16222">
    <property type="entry name" value="ADP-RIBOSYLGLYCOHYDROLASE"/>
    <property type="match status" value="1"/>
</dbReference>
<dbReference type="InterPro" id="IPR050792">
    <property type="entry name" value="ADP-ribosylglycohydrolase"/>
</dbReference>
<accession>A0A2A2EDU4</accession>
<keyword evidence="6" id="KW-1185">Reference proteome</keyword>
<keyword evidence="3" id="KW-0460">Magnesium</keyword>
<feature type="region of interest" description="Disordered" evidence="4">
    <location>
        <begin position="521"/>
        <end position="545"/>
    </location>
</feature>
<dbReference type="InterPro" id="IPR011990">
    <property type="entry name" value="TPR-like_helical_dom_sf"/>
</dbReference>
<dbReference type="RefSeq" id="WP_095613996.1">
    <property type="nucleotide sequence ID" value="NZ_MVOG01000044.1"/>
</dbReference>
<dbReference type="SMART" id="SM00671">
    <property type="entry name" value="SEL1"/>
    <property type="match status" value="1"/>
</dbReference>
<dbReference type="OrthoDB" id="9798107at2"/>
<feature type="binding site" evidence="3">
    <location>
        <position position="58"/>
    </location>
    <ligand>
        <name>Mg(2+)</name>
        <dbReference type="ChEBI" id="CHEBI:18420"/>
        <label>1</label>
    </ligand>
</feature>
<proteinExistence type="inferred from homology"/>
<evidence type="ECO:0000256" key="2">
    <source>
        <dbReference type="ARBA" id="ARBA00022801"/>
    </source>
</evidence>
<feature type="binding site" evidence="3">
    <location>
        <position position="233"/>
    </location>
    <ligand>
        <name>Mg(2+)</name>
        <dbReference type="ChEBI" id="CHEBI:18420"/>
        <label>1</label>
    </ligand>
</feature>
<dbReference type="InterPro" id="IPR005502">
    <property type="entry name" value="Ribosyl_crysJ1"/>
</dbReference>
<dbReference type="Pfam" id="PF03747">
    <property type="entry name" value="ADP_ribosyl_GH"/>
    <property type="match status" value="1"/>
</dbReference>
<dbReference type="Gene3D" id="1.25.40.10">
    <property type="entry name" value="Tetratricopeptide repeat domain"/>
    <property type="match status" value="1"/>
</dbReference>
<organism evidence="5 6">
    <name type="scientific">Bifidobacterium italicum</name>
    <dbReference type="NCBI Taxonomy" id="1960968"/>
    <lineage>
        <taxon>Bacteria</taxon>
        <taxon>Bacillati</taxon>
        <taxon>Actinomycetota</taxon>
        <taxon>Actinomycetes</taxon>
        <taxon>Bifidobacteriales</taxon>
        <taxon>Bifidobacteriaceae</taxon>
        <taxon>Bifidobacterium</taxon>
    </lineage>
</organism>
<keyword evidence="3" id="KW-0479">Metal-binding</keyword>
<name>A0A2A2EDU4_9BIFI</name>